<keyword evidence="5" id="KW-1185">Reference proteome</keyword>
<accession>A0A1S1WZ77</accession>
<dbReference type="EMBL" id="MKCS01000001">
    <property type="protein sequence ID" value="OHX12603.1"/>
    <property type="molecule type" value="Genomic_DNA"/>
</dbReference>
<feature type="transmembrane region" description="Helical" evidence="1">
    <location>
        <begin position="191"/>
        <end position="209"/>
    </location>
</feature>
<dbReference type="AlphaFoldDB" id="A0A1S1WZ77"/>
<dbReference type="Proteomes" id="UP000180280">
    <property type="component" value="Unassembled WGS sequence"/>
</dbReference>
<reference evidence="4 5" key="1">
    <citation type="submission" date="2016-09" db="EMBL/GenBank/DDBJ databases">
        <title>Chromobacterium muskegensis sp. nov., an insecticidal bacterium isolated from Sphagnum bogs.</title>
        <authorList>
            <person name="Sparks M.E."/>
            <person name="Blackburn M.B."/>
            <person name="Gundersen-Rindal D.E."/>
            <person name="Mitchell A."/>
            <person name="Farrar R."/>
            <person name="Kuhar D."/>
        </authorList>
    </citation>
    <scope>NUCLEOTIDE SEQUENCE [LARGE SCALE GENOMIC DNA]</scope>
    <source>
        <strain evidence="3 5">14B-1</strain>
        <strain evidence="2 4">37-2</strain>
    </source>
</reference>
<evidence type="ECO:0008006" key="6">
    <source>
        <dbReference type="Google" id="ProtNLM"/>
    </source>
</evidence>
<keyword evidence="1" id="KW-0472">Membrane</keyword>
<feature type="transmembrane region" description="Helical" evidence="1">
    <location>
        <begin position="51"/>
        <end position="71"/>
    </location>
</feature>
<dbReference type="InterPro" id="IPR025333">
    <property type="entry name" value="DUF4239"/>
</dbReference>
<dbReference type="Proteomes" id="UP000180088">
    <property type="component" value="Unassembled WGS sequence"/>
</dbReference>
<evidence type="ECO:0000313" key="5">
    <source>
        <dbReference type="Proteomes" id="UP000180280"/>
    </source>
</evidence>
<name>A0A1S1WZ77_9NEIS</name>
<evidence type="ECO:0000256" key="1">
    <source>
        <dbReference type="SAM" id="Phobius"/>
    </source>
</evidence>
<organism evidence="2 4">
    <name type="scientific">Chromobacterium sphagni</name>
    <dbReference type="NCBI Taxonomy" id="1903179"/>
    <lineage>
        <taxon>Bacteria</taxon>
        <taxon>Pseudomonadati</taxon>
        <taxon>Pseudomonadota</taxon>
        <taxon>Betaproteobacteria</taxon>
        <taxon>Neisseriales</taxon>
        <taxon>Chromobacteriaceae</taxon>
        <taxon>Chromobacterium</taxon>
    </lineage>
</organism>
<evidence type="ECO:0000313" key="3">
    <source>
        <dbReference type="EMBL" id="OHX21312.1"/>
    </source>
</evidence>
<protein>
    <recommendedName>
        <fullName evidence="6">DUF4239 domain-containing protein</fullName>
    </recommendedName>
</protein>
<feature type="transmembrane region" description="Helical" evidence="1">
    <location>
        <begin position="6"/>
        <end position="30"/>
    </location>
</feature>
<dbReference type="Pfam" id="PF14023">
    <property type="entry name" value="Bestrophin-like"/>
    <property type="match status" value="1"/>
</dbReference>
<evidence type="ECO:0000313" key="4">
    <source>
        <dbReference type="Proteomes" id="UP000180088"/>
    </source>
</evidence>
<gene>
    <name evidence="3" type="ORF">BI344_01900</name>
    <name evidence="2" type="ORF">BI347_03105</name>
</gene>
<comment type="caution">
    <text evidence="2">The sequence shown here is derived from an EMBL/GenBank/DDBJ whole genome shotgun (WGS) entry which is preliminary data.</text>
</comment>
<sequence>MNDMLIHFISMPSALQIAAWASFGCLLAVLTHFLMRRLAPEHITEKQSDEVGVIIAVVGIFYGLIIAALLVRAISHFDNSMEIAEREAGLAASLYRMSAQGLPETNHKIQKGLQAYLDAVIHQEWRLQQQGEEVPVSSPQLGYLSKVLSAIHPAGHKEAEYLALAQDKLNELYVSRHARLFNQAMTIPWEIWTVSLIGEVLLVFFAWLMHVPSKGVHFFLTCAMAVSISIVLAIILIYDTPFYGDISVSPEPYQKALAAIRAGSLDL</sequence>
<proteinExistence type="predicted"/>
<dbReference type="EMBL" id="MKCT01000001">
    <property type="protein sequence ID" value="OHX21312.1"/>
    <property type="molecule type" value="Genomic_DNA"/>
</dbReference>
<evidence type="ECO:0000313" key="2">
    <source>
        <dbReference type="EMBL" id="OHX12603.1"/>
    </source>
</evidence>
<keyword evidence="1" id="KW-0812">Transmembrane</keyword>
<keyword evidence="1" id="KW-1133">Transmembrane helix</keyword>
<dbReference type="STRING" id="1903179.BI347_03105"/>
<feature type="transmembrane region" description="Helical" evidence="1">
    <location>
        <begin position="216"/>
        <end position="238"/>
    </location>
</feature>